<reference evidence="2" key="1">
    <citation type="journal article" date="2019" name="Int. J. Syst. Evol. Microbiol.">
        <title>The Global Catalogue of Microorganisms (GCM) 10K type strain sequencing project: providing services to taxonomists for standard genome sequencing and annotation.</title>
        <authorList>
            <consortium name="The Broad Institute Genomics Platform"/>
            <consortium name="The Broad Institute Genome Sequencing Center for Infectious Disease"/>
            <person name="Wu L."/>
            <person name="Ma J."/>
        </authorList>
    </citation>
    <scope>NUCLEOTIDE SEQUENCE [LARGE SCALE GENOMIC DNA]</scope>
    <source>
        <strain evidence="2">CGMCC 1.12966</strain>
    </source>
</reference>
<keyword evidence="2" id="KW-1185">Reference proteome</keyword>
<accession>A0ABQ3HTE2</accession>
<sequence length="204" mass="22891">MFRTTLQFRKLSEVQVGQYAERILVKMTENANLFPDPDPALEVLEETLTAFRRAVADAAFRDMRQVVIKNQRFAELKSVLFDLSLYVTKVAHGNRALILAAGFVPTKGATPVGLAPKPTNLRAAAVAARPGVVELRVNVWNAALMYFFEYRKVQSEDAWERVSSSRANIAISGLESLERYEFRVAYATTNPTLTYSDVIRSVIM</sequence>
<dbReference type="RefSeq" id="WP_189625610.1">
    <property type="nucleotide sequence ID" value="NZ_BNAF01000003.1"/>
</dbReference>
<name>A0ABQ3HTE2_9SPHI</name>
<evidence type="ECO:0008006" key="3">
    <source>
        <dbReference type="Google" id="ProtNLM"/>
    </source>
</evidence>
<protein>
    <recommendedName>
        <fullName evidence="3">Fibronectin type-III domain-containing protein</fullName>
    </recommendedName>
</protein>
<gene>
    <name evidence="1" type="ORF">GCM10017764_10920</name>
</gene>
<evidence type="ECO:0000313" key="1">
    <source>
        <dbReference type="EMBL" id="GHE29741.1"/>
    </source>
</evidence>
<evidence type="ECO:0000313" key="2">
    <source>
        <dbReference type="Proteomes" id="UP000620550"/>
    </source>
</evidence>
<organism evidence="1 2">
    <name type="scientific">Sphingobacterium griseoflavum</name>
    <dbReference type="NCBI Taxonomy" id="1474952"/>
    <lineage>
        <taxon>Bacteria</taxon>
        <taxon>Pseudomonadati</taxon>
        <taxon>Bacteroidota</taxon>
        <taxon>Sphingobacteriia</taxon>
        <taxon>Sphingobacteriales</taxon>
        <taxon>Sphingobacteriaceae</taxon>
        <taxon>Sphingobacterium</taxon>
    </lineage>
</organism>
<comment type="caution">
    <text evidence="1">The sequence shown here is derived from an EMBL/GenBank/DDBJ whole genome shotgun (WGS) entry which is preliminary data.</text>
</comment>
<dbReference type="EMBL" id="BNAF01000003">
    <property type="protein sequence ID" value="GHE29741.1"/>
    <property type="molecule type" value="Genomic_DNA"/>
</dbReference>
<dbReference type="Gene3D" id="2.60.40.10">
    <property type="entry name" value="Immunoglobulins"/>
    <property type="match status" value="1"/>
</dbReference>
<dbReference type="Proteomes" id="UP000620550">
    <property type="component" value="Unassembled WGS sequence"/>
</dbReference>
<dbReference type="InterPro" id="IPR013783">
    <property type="entry name" value="Ig-like_fold"/>
</dbReference>
<proteinExistence type="predicted"/>